<dbReference type="PROSITE" id="PS50097">
    <property type="entry name" value="BTB"/>
    <property type="match status" value="1"/>
</dbReference>
<comment type="similarity">
    <text evidence="2">Belongs to the Tdpoz family.</text>
</comment>
<dbReference type="SUPFAM" id="SSF54695">
    <property type="entry name" value="POZ domain"/>
    <property type="match status" value="1"/>
</dbReference>
<evidence type="ECO:0000256" key="1">
    <source>
        <dbReference type="ARBA" id="ARBA00004906"/>
    </source>
</evidence>
<dbReference type="EMBL" id="OZ075132">
    <property type="protein sequence ID" value="CAL4983182.1"/>
    <property type="molecule type" value="Genomic_DNA"/>
</dbReference>
<accession>A0ABC9AP79</accession>
<name>A0ABC9AP79_9POAL</name>
<keyword evidence="6" id="KW-1185">Reference proteome</keyword>
<comment type="pathway">
    <text evidence="1">Protein modification; protein ubiquitination.</text>
</comment>
<dbReference type="CDD" id="cd00121">
    <property type="entry name" value="MATH"/>
    <property type="match status" value="1"/>
</dbReference>
<evidence type="ECO:0000256" key="2">
    <source>
        <dbReference type="ARBA" id="ARBA00010846"/>
    </source>
</evidence>
<evidence type="ECO:0000259" key="3">
    <source>
        <dbReference type="PROSITE" id="PS50097"/>
    </source>
</evidence>
<dbReference type="InterPro" id="IPR045005">
    <property type="entry name" value="BPM1-6"/>
</dbReference>
<dbReference type="Pfam" id="PF24570">
    <property type="entry name" value="BACK_BPM_SPOP"/>
    <property type="match status" value="1"/>
</dbReference>
<dbReference type="Gene3D" id="2.60.210.10">
    <property type="entry name" value="Apoptosis, Tumor Necrosis Factor Receptor Associated Protein 2, Chain A"/>
    <property type="match status" value="1"/>
</dbReference>
<dbReference type="PROSITE" id="PS50144">
    <property type="entry name" value="MATH"/>
    <property type="match status" value="1"/>
</dbReference>
<dbReference type="SMART" id="SM00225">
    <property type="entry name" value="BTB"/>
    <property type="match status" value="1"/>
</dbReference>
<dbReference type="InterPro" id="IPR002083">
    <property type="entry name" value="MATH/TRAF_dom"/>
</dbReference>
<protein>
    <submittedName>
        <fullName evidence="5">Uncharacterized protein</fullName>
    </submittedName>
</protein>
<dbReference type="Gene3D" id="3.30.710.10">
    <property type="entry name" value="Potassium Channel Kv1.1, Chain A"/>
    <property type="match status" value="1"/>
</dbReference>
<dbReference type="InterPro" id="IPR056423">
    <property type="entry name" value="BACK_BPM_SPOP"/>
</dbReference>
<dbReference type="CDD" id="cd18280">
    <property type="entry name" value="BTB_POZ_BPM_plant"/>
    <property type="match status" value="1"/>
</dbReference>
<dbReference type="PANTHER" id="PTHR26379:SF457">
    <property type="entry name" value="BTB DOMAIN-CONTAINING PROTEIN"/>
    <property type="match status" value="1"/>
</dbReference>
<dbReference type="Pfam" id="PF22486">
    <property type="entry name" value="MATH_2"/>
    <property type="match status" value="1"/>
</dbReference>
<dbReference type="InterPro" id="IPR011333">
    <property type="entry name" value="SKP1/BTB/POZ_sf"/>
</dbReference>
<dbReference type="AlphaFoldDB" id="A0ABC9AP79"/>
<feature type="domain" description="MATH" evidence="4">
    <location>
        <begin position="27"/>
        <end position="159"/>
    </location>
</feature>
<reference evidence="5" key="1">
    <citation type="submission" date="2024-10" db="EMBL/GenBank/DDBJ databases">
        <authorList>
            <person name="Ryan C."/>
        </authorList>
    </citation>
    <scope>NUCLEOTIDE SEQUENCE [LARGE SCALE GENOMIC DNA]</scope>
</reference>
<dbReference type="InterPro" id="IPR000210">
    <property type="entry name" value="BTB/POZ_dom"/>
</dbReference>
<gene>
    <name evidence="5" type="ORF">URODEC1_LOCUS56961</name>
</gene>
<feature type="domain" description="BTB" evidence="3">
    <location>
        <begin position="196"/>
        <end position="263"/>
    </location>
</feature>
<dbReference type="PANTHER" id="PTHR26379">
    <property type="entry name" value="BTB/POZ AND MATH DOMAIN-CONTAINING PROTEIN 1"/>
    <property type="match status" value="1"/>
</dbReference>
<dbReference type="Pfam" id="PF00651">
    <property type="entry name" value="BTB"/>
    <property type="match status" value="1"/>
</dbReference>
<dbReference type="SUPFAM" id="SSF49599">
    <property type="entry name" value="TRAF domain-like"/>
    <property type="match status" value="1"/>
</dbReference>
<dbReference type="Proteomes" id="UP001497457">
    <property type="component" value="Chromosome 22rd"/>
</dbReference>
<evidence type="ECO:0000313" key="5">
    <source>
        <dbReference type="EMBL" id="CAL4983182.1"/>
    </source>
</evidence>
<evidence type="ECO:0000313" key="6">
    <source>
        <dbReference type="Proteomes" id="UP001497457"/>
    </source>
</evidence>
<dbReference type="Gene3D" id="1.25.40.420">
    <property type="match status" value="1"/>
</dbReference>
<sequence length="377" mass="41919">MPRTTSSPSSAIGGSGSVSTVVADTASGWHELKITCYSATKTLGNRKYIRSGTFNVGRHNWHITYCPPGYDDENVGFISLFLYLEAANKVDAVVNARFKFSLLDDQGKPDSAYTTDGQIRDFKSAPSFGWGYTKFIETDAQWEASKHFKNDCFSIRCDVTVMLGLRTETSTRQFIAVPPSDLHLDLGELLSKAEGADVTFDVDGELFSAHKNVLGARSSVFKAELFGPMKEKTVAPVVIRDMEASVFKALLHFIYTDFLPAMEVGEEIVMAQHLLVAADRYDLKRLKLICEKKLCYRFAKGTVITTLVLAEQHGCRVLKESCFAFVASLGSLKAVMDTDGYDHLRRSCPSLHNELVAKLDVLSRRKSIWRSLRCFSA</sequence>
<evidence type="ECO:0000259" key="4">
    <source>
        <dbReference type="PROSITE" id="PS50144"/>
    </source>
</evidence>
<organism evidence="5 6">
    <name type="scientific">Urochloa decumbens</name>
    <dbReference type="NCBI Taxonomy" id="240449"/>
    <lineage>
        <taxon>Eukaryota</taxon>
        <taxon>Viridiplantae</taxon>
        <taxon>Streptophyta</taxon>
        <taxon>Embryophyta</taxon>
        <taxon>Tracheophyta</taxon>
        <taxon>Spermatophyta</taxon>
        <taxon>Magnoliopsida</taxon>
        <taxon>Liliopsida</taxon>
        <taxon>Poales</taxon>
        <taxon>Poaceae</taxon>
        <taxon>PACMAD clade</taxon>
        <taxon>Panicoideae</taxon>
        <taxon>Panicodae</taxon>
        <taxon>Paniceae</taxon>
        <taxon>Melinidinae</taxon>
        <taxon>Urochloa</taxon>
    </lineage>
</organism>
<proteinExistence type="inferred from homology"/>
<dbReference type="InterPro" id="IPR008974">
    <property type="entry name" value="TRAF-like"/>
</dbReference>